<sequence length="496" mass="54001">MAVEVPNGDLNARSPRTQGCRVPASRSCSYQDVSRRARRRTRSPSPPRTIGIPINISSPTTCPVRYSSTLAFSPEVHMTIVGHVRARGDLARLCRVSRAFRAAAEPALYNTLALTVGREPEEDALLRTLAGAPALAGLMDALSVRILPNAALGALARVLRAADRLRFLDITGGGLPLAPGEPPPASIFEDTSFQLRTLTCDMPLDLRLFSFLARQDAMEDLTITGDDDLEGATEVQDLSASIYQPIMQLGALPALHTLECAARTAAILVRGRCIRRLHAWVDAEGDFPTLTRALRSIPVRPVALEVLCPDDAAALSLLYAAGPETRYMGTIALPVDGDIRSQAYALLFRLKAVETLAFDVSCWQPLPTSHRALRALASEIRIYATRVRRVVFHGLTAPRSNGWLPSAGRASRRVSRALSSPFASRAPSPHPISRASSPRLPSRPTSPHLGLRRQSTRTDGQLDDEGDYAEAVMLTLVQGLWTVEEDALTEQVWREH</sequence>
<dbReference type="AlphaFoldDB" id="A0A550CV87"/>
<dbReference type="OrthoDB" id="3188866at2759"/>
<evidence type="ECO:0008006" key="4">
    <source>
        <dbReference type="Google" id="ProtNLM"/>
    </source>
</evidence>
<protein>
    <recommendedName>
        <fullName evidence="4">F-box domain-containing protein</fullName>
    </recommendedName>
</protein>
<evidence type="ECO:0000313" key="2">
    <source>
        <dbReference type="EMBL" id="TRM68703.1"/>
    </source>
</evidence>
<reference evidence="2 3" key="1">
    <citation type="journal article" date="2019" name="New Phytol.">
        <title>Comparative genomics reveals unique wood-decay strategies and fruiting body development in the Schizophyllaceae.</title>
        <authorList>
            <person name="Almasi E."/>
            <person name="Sahu N."/>
            <person name="Krizsan K."/>
            <person name="Balint B."/>
            <person name="Kovacs G.M."/>
            <person name="Kiss B."/>
            <person name="Cseklye J."/>
            <person name="Drula E."/>
            <person name="Henrissat B."/>
            <person name="Nagy I."/>
            <person name="Chovatia M."/>
            <person name="Adam C."/>
            <person name="LaButti K."/>
            <person name="Lipzen A."/>
            <person name="Riley R."/>
            <person name="Grigoriev I.V."/>
            <person name="Nagy L.G."/>
        </authorList>
    </citation>
    <scope>NUCLEOTIDE SEQUENCE [LARGE SCALE GENOMIC DNA]</scope>
    <source>
        <strain evidence="2 3">NL-1724</strain>
    </source>
</reference>
<feature type="compositionally biased region" description="Low complexity" evidence="1">
    <location>
        <begin position="431"/>
        <end position="447"/>
    </location>
</feature>
<dbReference type="Proteomes" id="UP000320762">
    <property type="component" value="Unassembled WGS sequence"/>
</dbReference>
<dbReference type="STRING" id="97359.A0A550CV87"/>
<name>A0A550CV87_9AGAR</name>
<comment type="caution">
    <text evidence="2">The sequence shown here is derived from an EMBL/GenBank/DDBJ whole genome shotgun (WGS) entry which is preliminary data.</text>
</comment>
<feature type="region of interest" description="Disordered" evidence="1">
    <location>
        <begin position="418"/>
        <end position="463"/>
    </location>
</feature>
<organism evidence="2 3">
    <name type="scientific">Schizophyllum amplum</name>
    <dbReference type="NCBI Taxonomy" id="97359"/>
    <lineage>
        <taxon>Eukaryota</taxon>
        <taxon>Fungi</taxon>
        <taxon>Dikarya</taxon>
        <taxon>Basidiomycota</taxon>
        <taxon>Agaricomycotina</taxon>
        <taxon>Agaricomycetes</taxon>
        <taxon>Agaricomycetidae</taxon>
        <taxon>Agaricales</taxon>
        <taxon>Schizophyllaceae</taxon>
        <taxon>Schizophyllum</taxon>
    </lineage>
</organism>
<feature type="region of interest" description="Disordered" evidence="1">
    <location>
        <begin position="1"/>
        <end position="52"/>
    </location>
</feature>
<accession>A0A550CV87</accession>
<keyword evidence="3" id="KW-1185">Reference proteome</keyword>
<gene>
    <name evidence="2" type="ORF">BD626DRAFT_394943</name>
</gene>
<dbReference type="EMBL" id="VDMD01000002">
    <property type="protein sequence ID" value="TRM68703.1"/>
    <property type="molecule type" value="Genomic_DNA"/>
</dbReference>
<evidence type="ECO:0000313" key="3">
    <source>
        <dbReference type="Proteomes" id="UP000320762"/>
    </source>
</evidence>
<evidence type="ECO:0000256" key="1">
    <source>
        <dbReference type="SAM" id="MobiDB-lite"/>
    </source>
</evidence>
<proteinExistence type="predicted"/>